<dbReference type="PANTHER" id="PTHR43626">
    <property type="entry name" value="ACYL-COA N-ACYLTRANSFERASE"/>
    <property type="match status" value="1"/>
</dbReference>
<sequence length="144" mass="16430">MITIKNITTDDPLYALMRELRNKILLRPLGIPDNSWEMYDDISWHFVAVENKKVVGCAVLVPAEEKPNKARLIQMAVDTAVQGKGIGKLLIYKIIAFAKNQDIKEITCHSRAYAVNFYKKLGFEVYGEPFEEVGIPHNHMKLKV</sequence>
<dbReference type="EMBL" id="JACVDC010000052">
    <property type="protein sequence ID" value="MBC9797257.1"/>
    <property type="molecule type" value="Genomic_DNA"/>
</dbReference>
<dbReference type="Pfam" id="PF13673">
    <property type="entry name" value="Acetyltransf_10"/>
    <property type="match status" value="1"/>
</dbReference>
<evidence type="ECO:0000313" key="4">
    <source>
        <dbReference type="EMBL" id="MBC9797257.1"/>
    </source>
</evidence>
<dbReference type="AlphaFoldDB" id="A0A926Q344"/>
<keyword evidence="1" id="KW-0808">Transferase</keyword>
<dbReference type="CDD" id="cd04301">
    <property type="entry name" value="NAT_SF"/>
    <property type="match status" value="1"/>
</dbReference>
<evidence type="ECO:0000256" key="2">
    <source>
        <dbReference type="ARBA" id="ARBA00023315"/>
    </source>
</evidence>
<evidence type="ECO:0000256" key="1">
    <source>
        <dbReference type="ARBA" id="ARBA00022679"/>
    </source>
</evidence>
<evidence type="ECO:0000259" key="3">
    <source>
        <dbReference type="PROSITE" id="PS51186"/>
    </source>
</evidence>
<evidence type="ECO:0000313" key="5">
    <source>
        <dbReference type="Proteomes" id="UP000653730"/>
    </source>
</evidence>
<feature type="domain" description="N-acetyltransferase" evidence="3">
    <location>
        <begin position="2"/>
        <end position="144"/>
    </location>
</feature>
<dbReference type="InterPro" id="IPR000182">
    <property type="entry name" value="GNAT_dom"/>
</dbReference>
<dbReference type="GO" id="GO:0008080">
    <property type="term" value="F:N-acetyltransferase activity"/>
    <property type="evidence" value="ECO:0007669"/>
    <property type="project" value="InterPro"/>
</dbReference>
<comment type="caution">
    <text evidence="4">The sequence shown here is derived from an EMBL/GenBank/DDBJ whole genome shotgun (WGS) entry which is preliminary data.</text>
</comment>
<dbReference type="Proteomes" id="UP000653730">
    <property type="component" value="Unassembled WGS sequence"/>
</dbReference>
<accession>A0A926Q344</accession>
<dbReference type="Gene3D" id="3.40.630.30">
    <property type="match status" value="1"/>
</dbReference>
<dbReference type="PROSITE" id="PS51186">
    <property type="entry name" value="GNAT"/>
    <property type="match status" value="1"/>
</dbReference>
<dbReference type="GO" id="GO:0005737">
    <property type="term" value="C:cytoplasm"/>
    <property type="evidence" value="ECO:0007669"/>
    <property type="project" value="TreeGrafter"/>
</dbReference>
<dbReference type="InterPro" id="IPR045039">
    <property type="entry name" value="NSI-like"/>
</dbReference>
<gene>
    <name evidence="4" type="ORF">IBL28_14875</name>
</gene>
<organism evidence="4 5">
    <name type="scientific">Sinomicrobium weinanense</name>
    <dbReference type="NCBI Taxonomy" id="2842200"/>
    <lineage>
        <taxon>Bacteria</taxon>
        <taxon>Pseudomonadati</taxon>
        <taxon>Bacteroidota</taxon>
        <taxon>Flavobacteriia</taxon>
        <taxon>Flavobacteriales</taxon>
        <taxon>Flavobacteriaceae</taxon>
        <taxon>Sinomicrobium</taxon>
    </lineage>
</organism>
<name>A0A926Q344_9FLAO</name>
<dbReference type="SUPFAM" id="SSF55729">
    <property type="entry name" value="Acyl-CoA N-acyltransferases (Nat)"/>
    <property type="match status" value="1"/>
</dbReference>
<proteinExistence type="predicted"/>
<dbReference type="InterPro" id="IPR016181">
    <property type="entry name" value="Acyl_CoA_acyltransferase"/>
</dbReference>
<dbReference type="PANTHER" id="PTHR43626:SF4">
    <property type="entry name" value="GCN5-RELATED N-ACETYLTRANSFERASE 2, CHLOROPLASTIC"/>
    <property type="match status" value="1"/>
</dbReference>
<protein>
    <submittedName>
        <fullName evidence="4">GNAT family N-acetyltransferase</fullName>
    </submittedName>
</protein>
<reference evidence="4 5" key="1">
    <citation type="submission" date="2020-09" db="EMBL/GenBank/DDBJ databases">
        <title>Sinomicrobium weinanense sp. nov., a halophilic bacteria isolated from saline-alkali soil.</title>
        <authorList>
            <person name="Wu P."/>
            <person name="Ren H."/>
            <person name="Mei Y."/>
            <person name="Liang Y."/>
            <person name="Chen Z."/>
        </authorList>
    </citation>
    <scope>NUCLEOTIDE SEQUENCE [LARGE SCALE GENOMIC DNA]</scope>
    <source>
        <strain evidence="4 5">FJxs</strain>
    </source>
</reference>
<dbReference type="RefSeq" id="WP_187966393.1">
    <property type="nucleotide sequence ID" value="NZ_JACVDC010000052.1"/>
</dbReference>
<keyword evidence="5" id="KW-1185">Reference proteome</keyword>
<keyword evidence="2" id="KW-0012">Acyltransferase</keyword>